<name>A0A494VXG7_9SPHI</name>
<dbReference type="AlphaFoldDB" id="A0A494VXG7"/>
<dbReference type="KEGG" id="muh:HYN43_024070"/>
<dbReference type="EMBL" id="CP032869">
    <property type="protein sequence ID" value="AYL98170.1"/>
    <property type="molecule type" value="Genomic_DNA"/>
</dbReference>
<keyword evidence="2" id="KW-1185">Reference proteome</keyword>
<reference evidence="1 2" key="1">
    <citation type="submission" date="2018-10" db="EMBL/GenBank/DDBJ databases">
        <title>Genome sequencing of Mucilaginibacter sp. HYN0043.</title>
        <authorList>
            <person name="Kim M."/>
            <person name="Yi H."/>
        </authorList>
    </citation>
    <scope>NUCLEOTIDE SEQUENCE [LARGE SCALE GENOMIC DNA]</scope>
    <source>
        <strain evidence="1 2">HYN0043</strain>
    </source>
</reference>
<evidence type="ECO:0000313" key="2">
    <source>
        <dbReference type="Proteomes" id="UP000270046"/>
    </source>
</evidence>
<sequence length="68" mass="8274">MDNSKIRAATRTHHIRQRRKNFWRFLAFLSFGRHFIQKIPPKNLPRVFHNYPVYNFPIKAIQPIKKSV</sequence>
<proteinExistence type="predicted"/>
<accession>A0A494VXG7</accession>
<dbReference type="Proteomes" id="UP000270046">
    <property type="component" value="Chromosome"/>
</dbReference>
<gene>
    <name evidence="1" type="ORF">HYN43_024070</name>
</gene>
<evidence type="ECO:0000313" key="1">
    <source>
        <dbReference type="EMBL" id="AYL98170.1"/>
    </source>
</evidence>
<protein>
    <submittedName>
        <fullName evidence="1">Uncharacterized protein</fullName>
    </submittedName>
</protein>
<organism evidence="1 2">
    <name type="scientific">Mucilaginibacter celer</name>
    <dbReference type="NCBI Taxonomy" id="2305508"/>
    <lineage>
        <taxon>Bacteria</taxon>
        <taxon>Pseudomonadati</taxon>
        <taxon>Bacteroidota</taxon>
        <taxon>Sphingobacteriia</taxon>
        <taxon>Sphingobacteriales</taxon>
        <taxon>Sphingobacteriaceae</taxon>
        <taxon>Mucilaginibacter</taxon>
    </lineage>
</organism>